<dbReference type="InterPro" id="IPR050509">
    <property type="entry name" value="CoA-transferase_III"/>
</dbReference>
<dbReference type="GO" id="GO:0016740">
    <property type="term" value="F:transferase activity"/>
    <property type="evidence" value="ECO:0007669"/>
    <property type="project" value="UniProtKB-KW"/>
</dbReference>
<dbReference type="SUPFAM" id="SSF89796">
    <property type="entry name" value="CoA-transferase family III (CaiB/BaiF)"/>
    <property type="match status" value="1"/>
</dbReference>
<protein>
    <submittedName>
        <fullName evidence="1">CoA transferase</fullName>
    </submittedName>
</protein>
<dbReference type="EMBL" id="RCZG01000001">
    <property type="protein sequence ID" value="TPG37316.1"/>
    <property type="molecule type" value="Genomic_DNA"/>
</dbReference>
<dbReference type="Gene3D" id="3.40.50.10540">
    <property type="entry name" value="Crotonobetainyl-coa:carnitine coa-transferase, domain 1"/>
    <property type="match status" value="1"/>
</dbReference>
<dbReference type="InterPro" id="IPR044855">
    <property type="entry name" value="CoA-Trfase_III_dom3_sf"/>
</dbReference>
<organism evidence="1 2">
    <name type="scientific">Mycolicibacterium hodleri</name>
    <dbReference type="NCBI Taxonomy" id="49897"/>
    <lineage>
        <taxon>Bacteria</taxon>
        <taxon>Bacillati</taxon>
        <taxon>Actinomycetota</taxon>
        <taxon>Actinomycetes</taxon>
        <taxon>Mycobacteriales</taxon>
        <taxon>Mycobacteriaceae</taxon>
        <taxon>Mycolicibacterium</taxon>
    </lineage>
</organism>
<dbReference type="InterPro" id="IPR023606">
    <property type="entry name" value="CoA-Trfase_III_dom_1_sf"/>
</dbReference>
<dbReference type="Proteomes" id="UP000320095">
    <property type="component" value="Unassembled WGS sequence"/>
</dbReference>
<keyword evidence="1" id="KW-0808">Transferase</keyword>
<dbReference type="InterPro" id="IPR003673">
    <property type="entry name" value="CoA-Trfase_fam_III"/>
</dbReference>
<dbReference type="PANTHER" id="PTHR48228:SF5">
    <property type="entry name" value="ALPHA-METHYLACYL-COA RACEMASE"/>
    <property type="match status" value="1"/>
</dbReference>
<dbReference type="Pfam" id="PF02515">
    <property type="entry name" value="CoA_transf_3"/>
    <property type="match status" value="1"/>
</dbReference>
<dbReference type="AlphaFoldDB" id="A0A502ELG3"/>
<sequence>MTLLDGIRVIESAVLLNGDTVGMYLGDLGADVIKIESPPGGDYLRYFLGQITPGNSVPHLQVNKNKRSVFVDLKSPLGIALFWRLLDTADVFIDGNRPGVCDRLGIGYEAQRQRVPQIVYVQHTGFGSGGPYAKIPPHGMMMGALAGAHPLQVGDDGLVHQRQVSVDGPEMGGEATAAGGVHAAMHACAALVRAKTTGEGAFIDVAASDATLVNAWLPVTLQRNDSRITDNSGMAQRAEGELSGARYQFYRTSDDRLLLFGCIEQRFWVVFCDRVERPDLIARGNGGGTNDVGWGGDDVDLRHELQDVFATRTLAEWTQLGAEAGLPISPAHQTLSDVAGDPQIMARRVFVEGSHPVAGEFSYVGSAARIDGQDYRVRRHAPAPGEHTREVLDELGIDPTGFSP</sequence>
<dbReference type="Gene3D" id="3.30.1540.10">
    <property type="entry name" value="formyl-coa transferase, domain 3"/>
    <property type="match status" value="1"/>
</dbReference>
<name>A0A502ELG3_9MYCO</name>
<evidence type="ECO:0000313" key="2">
    <source>
        <dbReference type="Proteomes" id="UP000320095"/>
    </source>
</evidence>
<proteinExistence type="predicted"/>
<evidence type="ECO:0000313" key="1">
    <source>
        <dbReference type="EMBL" id="TPG37316.1"/>
    </source>
</evidence>
<dbReference type="PANTHER" id="PTHR48228">
    <property type="entry name" value="SUCCINYL-COA--D-CITRAMALATE COA-TRANSFERASE"/>
    <property type="match status" value="1"/>
</dbReference>
<comment type="caution">
    <text evidence="1">The sequence shown here is derived from an EMBL/GenBank/DDBJ whole genome shotgun (WGS) entry which is preliminary data.</text>
</comment>
<accession>A0A502ELG3</accession>
<reference evidence="1 2" key="1">
    <citation type="journal article" date="2019" name="Environ. Microbiol.">
        <title>Species interactions and distinct microbial communities in high Arctic permafrost affected cryosols are associated with the CH4 and CO2 gas fluxes.</title>
        <authorList>
            <person name="Altshuler I."/>
            <person name="Hamel J."/>
            <person name="Turney S."/>
            <person name="Magnuson E."/>
            <person name="Levesque R."/>
            <person name="Greer C."/>
            <person name="Whyte L.G."/>
        </authorList>
    </citation>
    <scope>NUCLEOTIDE SEQUENCE [LARGE SCALE GENOMIC DNA]</scope>
    <source>
        <strain evidence="1 2">S5.20</strain>
    </source>
</reference>
<dbReference type="RefSeq" id="WP_140687223.1">
    <property type="nucleotide sequence ID" value="NZ_RCZG01000001.1"/>
</dbReference>
<dbReference type="OrthoDB" id="3564496at2"/>
<gene>
    <name evidence="1" type="ORF">EAH80_00845</name>
</gene>
<keyword evidence="2" id="KW-1185">Reference proteome</keyword>